<evidence type="ECO:0000256" key="5">
    <source>
        <dbReference type="ARBA" id="ARBA00012627"/>
    </source>
</evidence>
<dbReference type="OrthoDB" id="9787280at2"/>
<dbReference type="GO" id="GO:0004311">
    <property type="term" value="F:geranylgeranyl diphosphate synthase activity"/>
    <property type="evidence" value="ECO:0007669"/>
    <property type="project" value="InterPro"/>
</dbReference>
<dbReference type="SFLD" id="SFLDG01018">
    <property type="entry name" value="Squalene/Phytoene_Synthase_Lik"/>
    <property type="match status" value="1"/>
</dbReference>
<dbReference type="InterPro" id="IPR008949">
    <property type="entry name" value="Isoprenoid_synthase_dom_sf"/>
</dbReference>
<evidence type="ECO:0000256" key="6">
    <source>
        <dbReference type="ARBA" id="ARBA00016163"/>
    </source>
</evidence>
<dbReference type="InterPro" id="IPR033904">
    <property type="entry name" value="Trans_IPPS_HH"/>
</dbReference>
<evidence type="ECO:0000256" key="9">
    <source>
        <dbReference type="ARBA" id="ARBA00031761"/>
    </source>
</evidence>
<dbReference type="InterPro" id="IPR002060">
    <property type="entry name" value="Squ/phyt_synthse"/>
</dbReference>
<dbReference type="EMBL" id="SCWD01000002">
    <property type="protein sequence ID" value="TDM02285.1"/>
    <property type="molecule type" value="Genomic_DNA"/>
</dbReference>
<dbReference type="InterPro" id="IPR019845">
    <property type="entry name" value="Squalene/phytoene_synthase_CS"/>
</dbReference>
<comment type="similarity">
    <text evidence="4">Belongs to the phytoene/squalene synthase family. CrtM subfamily.</text>
</comment>
<dbReference type="RefSeq" id="WP_133417771.1">
    <property type="nucleotide sequence ID" value="NZ_SCWD01000002.1"/>
</dbReference>
<keyword evidence="7" id="KW-0808">Transferase</keyword>
<dbReference type="PROSITE" id="PS01045">
    <property type="entry name" value="SQUALEN_PHYTOEN_SYN_2"/>
    <property type="match status" value="1"/>
</dbReference>
<accession>A0A9Q8CL91</accession>
<dbReference type="GO" id="GO:0051996">
    <property type="term" value="F:squalene synthase [NAD(P)H] activity"/>
    <property type="evidence" value="ECO:0007669"/>
    <property type="project" value="InterPro"/>
</dbReference>
<evidence type="ECO:0000256" key="3">
    <source>
        <dbReference type="ARBA" id="ARBA00004677"/>
    </source>
</evidence>
<dbReference type="SFLD" id="SFLDS00005">
    <property type="entry name" value="Isoprenoid_Synthase_Type_I"/>
    <property type="match status" value="1"/>
</dbReference>
<protein>
    <recommendedName>
        <fullName evidence="6">4,4'-diapophytoene synthase</fullName>
        <ecNumber evidence="5">2.5.1.96</ecNumber>
    </recommendedName>
    <alternativeName>
        <fullName evidence="9">C30 carotenoid synthase</fullName>
    </alternativeName>
    <alternativeName>
        <fullName evidence="10">Dehydrosqualene synthase</fullName>
    </alternativeName>
</protein>
<dbReference type="PANTHER" id="PTHR31480">
    <property type="entry name" value="BIFUNCTIONAL LYCOPENE CYCLASE/PHYTOENE SYNTHASE"/>
    <property type="match status" value="1"/>
</dbReference>
<dbReference type="InterPro" id="IPR044843">
    <property type="entry name" value="Trans_IPPS_bact-type"/>
</dbReference>
<dbReference type="EC" id="2.5.1.96" evidence="5"/>
<evidence type="ECO:0000313" key="12">
    <source>
        <dbReference type="Proteomes" id="UP000295280"/>
    </source>
</evidence>
<dbReference type="GO" id="GO:0016117">
    <property type="term" value="P:carotenoid biosynthetic process"/>
    <property type="evidence" value="ECO:0007669"/>
    <property type="project" value="UniProtKB-KW"/>
</dbReference>
<reference evidence="11 12" key="1">
    <citation type="submission" date="2019-01" db="EMBL/GenBank/DDBJ databases">
        <title>Draft genome sequences of the type strains of six Macrococcus species.</title>
        <authorList>
            <person name="Mazhar S."/>
            <person name="Altermann E."/>
            <person name="Hill C."/>
            <person name="Mcauliffe O."/>
        </authorList>
    </citation>
    <scope>NUCLEOTIDE SEQUENCE [LARGE SCALE GENOMIC DNA]</scope>
    <source>
        <strain evidence="11 12">ATCC 51828</strain>
    </source>
</reference>
<proteinExistence type="inferred from homology"/>
<dbReference type="Pfam" id="PF00494">
    <property type="entry name" value="SQS_PSY"/>
    <property type="match status" value="1"/>
</dbReference>
<dbReference type="AlphaFoldDB" id="A0A9Q8CL91"/>
<comment type="pathway">
    <text evidence="3">Carotenoid biosynthesis; staphyloxanthin biosynthesis; staphyloxanthin from farnesyl diphosphate: step 1/5.</text>
</comment>
<evidence type="ECO:0000256" key="7">
    <source>
        <dbReference type="ARBA" id="ARBA00022679"/>
    </source>
</evidence>
<evidence type="ECO:0000256" key="10">
    <source>
        <dbReference type="ARBA" id="ARBA00032389"/>
    </source>
</evidence>
<dbReference type="Gene3D" id="1.10.600.10">
    <property type="entry name" value="Farnesyl Diphosphate Synthase"/>
    <property type="match status" value="1"/>
</dbReference>
<organism evidence="11 12">
    <name type="scientific">Macrococcus carouselicus</name>
    <dbReference type="NCBI Taxonomy" id="69969"/>
    <lineage>
        <taxon>Bacteria</taxon>
        <taxon>Bacillati</taxon>
        <taxon>Bacillota</taxon>
        <taxon>Bacilli</taxon>
        <taxon>Bacillales</taxon>
        <taxon>Staphylococcaceae</taxon>
        <taxon>Macrococcus</taxon>
    </lineage>
</organism>
<keyword evidence="8" id="KW-0125">Carotenoid biosynthesis</keyword>
<evidence type="ECO:0000256" key="4">
    <source>
        <dbReference type="ARBA" id="ARBA00009720"/>
    </source>
</evidence>
<sequence length="288" mass="33629">MQINEDYDYCRQIIKSHSKSFYYGFSQLPEDEAKAVYAIYAFCRTADDIVDGNESEAEKREALQLLLQQIDSFEHGEQIDHPMWRALADVRNKFPLDLAMFRKQVTGQMMDLDFRQPATIEDLYHYSSHVAGSVGELLYPILAGQDTQAGRKAADNLGIAMQITNILRDIGEDHREKQRIYIPKSMMQTYQYTEQNLINQEINEAFIVMWEALAQDAEDRYNRFYPHLIDYNRESRQPLLVAALIYAEILNEVRRNNYNCLTRRNKVSLISKKKISTIALQILKEEHT</sequence>
<evidence type="ECO:0000256" key="2">
    <source>
        <dbReference type="ARBA" id="ARBA00002144"/>
    </source>
</evidence>
<evidence type="ECO:0000313" key="11">
    <source>
        <dbReference type="EMBL" id="TDM02285.1"/>
    </source>
</evidence>
<name>A0A9Q8CL91_9STAP</name>
<dbReference type="SFLD" id="SFLDG01212">
    <property type="entry name" value="Phytoene_synthase_like"/>
    <property type="match status" value="1"/>
</dbReference>
<comment type="caution">
    <text evidence="11">The sequence shown here is derived from an EMBL/GenBank/DDBJ whole genome shotgun (WGS) entry which is preliminary data.</text>
</comment>
<keyword evidence="12" id="KW-1185">Reference proteome</keyword>
<comment type="function">
    <text evidence="2">Involved in the biosynthesis of the yellow-orange carotenoid staphyloxanthin, which plays a role in the virulence via its protective function against oxidative stress. Catalyzes the head-to-head condensation of two molecules of farnesyl diphosphate (FPP) into the colorless C(30) carotenoid 4,4'-diapophytoene (dehydrosqualene).</text>
</comment>
<dbReference type="SUPFAM" id="SSF48576">
    <property type="entry name" value="Terpenoid synthases"/>
    <property type="match status" value="1"/>
</dbReference>
<gene>
    <name evidence="11" type="ORF">ERX40_06950</name>
</gene>
<evidence type="ECO:0000256" key="8">
    <source>
        <dbReference type="ARBA" id="ARBA00022746"/>
    </source>
</evidence>
<evidence type="ECO:0000256" key="1">
    <source>
        <dbReference type="ARBA" id="ARBA00000746"/>
    </source>
</evidence>
<dbReference type="Proteomes" id="UP000295280">
    <property type="component" value="Unassembled WGS sequence"/>
</dbReference>
<comment type="catalytic activity">
    <reaction evidence="1">
        <text>2 (2E,6E)-farnesyl diphosphate = 15-cis-4,4'-diapophytoene + 2 diphosphate</text>
        <dbReference type="Rhea" id="RHEA:31547"/>
        <dbReference type="ChEBI" id="CHEBI:33019"/>
        <dbReference type="ChEBI" id="CHEBI:62738"/>
        <dbReference type="ChEBI" id="CHEBI:175763"/>
        <dbReference type="EC" id="2.5.1.96"/>
    </reaction>
</comment>
<dbReference type="CDD" id="cd00683">
    <property type="entry name" value="Trans_IPPS_HH"/>
    <property type="match status" value="1"/>
</dbReference>